<dbReference type="PANTHER" id="PTHR14503:SF4">
    <property type="entry name" value="LARGE RIBOSOMAL SUBUNIT PROTEIN BL34M"/>
    <property type="match status" value="1"/>
</dbReference>
<dbReference type="Pfam" id="PF00468">
    <property type="entry name" value="Ribosomal_L34"/>
    <property type="match status" value="1"/>
</dbReference>
<dbReference type="EMBL" id="GADI01004451">
    <property type="protein sequence ID" value="JAA69357.1"/>
    <property type="molecule type" value="mRNA"/>
</dbReference>
<dbReference type="InterPro" id="IPR000271">
    <property type="entry name" value="Ribosomal_bL34"/>
</dbReference>
<dbReference type="PANTHER" id="PTHR14503">
    <property type="entry name" value="MITOCHONDRIAL RIBOSOMAL PROTEIN 34 FAMILY MEMBER"/>
    <property type="match status" value="1"/>
</dbReference>
<evidence type="ECO:0000256" key="3">
    <source>
        <dbReference type="ARBA" id="ARBA00023274"/>
    </source>
</evidence>
<reference evidence="6" key="1">
    <citation type="submission" date="2012-12" db="EMBL/GenBank/DDBJ databases">
        <title>Identification and characterization of a phenylalanine ammonia-lyase gene family in Isatis indigotica Fort.</title>
        <authorList>
            <person name="Liu Q."/>
            <person name="Chen J."/>
            <person name="Zhou X."/>
            <person name="Di P."/>
            <person name="Xiao Y."/>
            <person name="Xuan H."/>
            <person name="Zhang L."/>
            <person name="Chen W."/>
        </authorList>
    </citation>
    <scope>NUCLEOTIDE SEQUENCE</scope>
    <source>
        <tissue evidence="6">Salivary gland</tissue>
    </source>
</reference>
<keyword evidence="2 6" id="KW-0689">Ribosomal protein</keyword>
<evidence type="ECO:0000256" key="5">
    <source>
        <dbReference type="ARBA" id="ARBA00035434"/>
    </source>
</evidence>
<dbReference type="GO" id="GO:0003735">
    <property type="term" value="F:structural constituent of ribosome"/>
    <property type="evidence" value="ECO:0007669"/>
    <property type="project" value="InterPro"/>
</dbReference>
<evidence type="ECO:0000256" key="4">
    <source>
        <dbReference type="ARBA" id="ARBA00035274"/>
    </source>
</evidence>
<evidence type="ECO:0000313" key="6">
    <source>
        <dbReference type="EMBL" id="JAA69357.1"/>
    </source>
</evidence>
<dbReference type="GO" id="GO:0005762">
    <property type="term" value="C:mitochondrial large ribosomal subunit"/>
    <property type="evidence" value="ECO:0007669"/>
    <property type="project" value="TreeGrafter"/>
</dbReference>
<dbReference type="AlphaFoldDB" id="A0A0K8RDW2"/>
<sequence length="89" mass="10130">MSALRSLVGTATRCFTSMCAGAAAQPCQLLQRFLPVESQQVRGLMRHFFPRPSEHKRIHRHGLKKRLSTLGGKKVLFRRILKGRHVLSH</sequence>
<organism evidence="6">
    <name type="scientific">Ixodes ricinus</name>
    <name type="common">Common tick</name>
    <name type="synonym">Acarus ricinus</name>
    <dbReference type="NCBI Taxonomy" id="34613"/>
    <lineage>
        <taxon>Eukaryota</taxon>
        <taxon>Metazoa</taxon>
        <taxon>Ecdysozoa</taxon>
        <taxon>Arthropoda</taxon>
        <taxon>Chelicerata</taxon>
        <taxon>Arachnida</taxon>
        <taxon>Acari</taxon>
        <taxon>Parasitiformes</taxon>
        <taxon>Ixodida</taxon>
        <taxon>Ixodoidea</taxon>
        <taxon>Ixodidae</taxon>
        <taxon>Ixodinae</taxon>
        <taxon>Ixodes</taxon>
    </lineage>
</organism>
<evidence type="ECO:0000256" key="2">
    <source>
        <dbReference type="ARBA" id="ARBA00022980"/>
    </source>
</evidence>
<dbReference type="GO" id="GO:0006412">
    <property type="term" value="P:translation"/>
    <property type="evidence" value="ECO:0007669"/>
    <property type="project" value="InterPro"/>
</dbReference>
<keyword evidence="3" id="KW-0687">Ribonucleoprotein</keyword>
<proteinExistence type="evidence at transcript level"/>
<dbReference type="Gene3D" id="1.10.287.3980">
    <property type="match status" value="1"/>
</dbReference>
<name>A0A0K8RDW2_IXORI</name>
<evidence type="ECO:0000256" key="1">
    <source>
        <dbReference type="ARBA" id="ARBA00010111"/>
    </source>
</evidence>
<protein>
    <recommendedName>
        <fullName evidence="4">Large ribosomal subunit protein bL34m</fullName>
    </recommendedName>
    <alternativeName>
        <fullName evidence="5">39S ribosomal protein L34, mitochondrial</fullName>
    </alternativeName>
</protein>
<accession>A0A0K8RDW2</accession>
<comment type="similarity">
    <text evidence="1">Belongs to the bacterial ribosomal protein bL34 family.</text>
</comment>